<dbReference type="Pfam" id="PF04545">
    <property type="entry name" value="Sigma70_r4"/>
    <property type="match status" value="1"/>
</dbReference>
<dbReference type="Proteomes" id="UP000264445">
    <property type="component" value="Unassembled WGS sequence"/>
</dbReference>
<evidence type="ECO:0000313" key="3">
    <source>
        <dbReference type="EMBL" id="HBT48351.1"/>
    </source>
</evidence>
<reference evidence="3 4" key="1">
    <citation type="journal article" date="2018" name="Nat. Biotechnol.">
        <title>A standardized bacterial taxonomy based on genome phylogeny substantially revises the tree of life.</title>
        <authorList>
            <person name="Parks D.H."/>
            <person name="Chuvochina M."/>
            <person name="Waite D.W."/>
            <person name="Rinke C."/>
            <person name="Skarshewski A."/>
            <person name="Chaumeil P.A."/>
            <person name="Hugenholtz P."/>
        </authorList>
    </citation>
    <scope>NUCLEOTIDE SEQUENCE [LARGE SCALE GENOMIC DNA]</scope>
    <source>
        <strain evidence="3">UBA12544</strain>
    </source>
</reference>
<evidence type="ECO:0000256" key="1">
    <source>
        <dbReference type="SAM" id="Coils"/>
    </source>
</evidence>
<name>A0A357VL53_9THEO</name>
<dbReference type="InterPro" id="IPR007630">
    <property type="entry name" value="RNA_pol_sigma70_r4"/>
</dbReference>
<evidence type="ECO:0000259" key="2">
    <source>
        <dbReference type="Pfam" id="PF04545"/>
    </source>
</evidence>
<proteinExistence type="predicted"/>
<dbReference type="Gene3D" id="1.20.140.160">
    <property type="match status" value="1"/>
</dbReference>
<evidence type="ECO:0000313" key="4">
    <source>
        <dbReference type="Proteomes" id="UP000264445"/>
    </source>
</evidence>
<gene>
    <name evidence="3" type="ORF">DEA61_00410</name>
</gene>
<dbReference type="GO" id="GO:0003700">
    <property type="term" value="F:DNA-binding transcription factor activity"/>
    <property type="evidence" value="ECO:0007669"/>
    <property type="project" value="InterPro"/>
</dbReference>
<dbReference type="GO" id="GO:0006352">
    <property type="term" value="P:DNA-templated transcription initiation"/>
    <property type="evidence" value="ECO:0007669"/>
    <property type="project" value="InterPro"/>
</dbReference>
<comment type="caution">
    <text evidence="3">The sequence shown here is derived from an EMBL/GenBank/DDBJ whole genome shotgun (WGS) entry which is preliminary data.</text>
</comment>
<dbReference type="EMBL" id="DOLB01000011">
    <property type="protein sequence ID" value="HBT48351.1"/>
    <property type="molecule type" value="Genomic_DNA"/>
</dbReference>
<dbReference type="AlphaFoldDB" id="A0A357VL53"/>
<accession>A0A357VL53</accession>
<feature type="coiled-coil region" evidence="1">
    <location>
        <begin position="27"/>
        <end position="87"/>
    </location>
</feature>
<dbReference type="SUPFAM" id="SSF88659">
    <property type="entry name" value="Sigma3 and sigma4 domains of RNA polymerase sigma factors"/>
    <property type="match status" value="1"/>
</dbReference>
<organism evidence="3 4">
    <name type="scientific">Caldanaerobacter subterraneus</name>
    <dbReference type="NCBI Taxonomy" id="911092"/>
    <lineage>
        <taxon>Bacteria</taxon>
        <taxon>Bacillati</taxon>
        <taxon>Bacillota</taxon>
        <taxon>Clostridia</taxon>
        <taxon>Thermoanaerobacterales</taxon>
        <taxon>Thermoanaerobacteraceae</taxon>
        <taxon>Caldanaerobacter</taxon>
    </lineage>
</organism>
<dbReference type="CDD" id="cd06171">
    <property type="entry name" value="Sigma70_r4"/>
    <property type="match status" value="1"/>
</dbReference>
<protein>
    <recommendedName>
        <fullName evidence="2">RNA polymerase sigma-70 region 4 domain-containing protein</fullName>
    </recommendedName>
</protein>
<keyword evidence="1" id="KW-0175">Coiled coil</keyword>
<dbReference type="InterPro" id="IPR013324">
    <property type="entry name" value="RNA_pol_sigma_r3/r4-like"/>
</dbReference>
<sequence length="128" mass="15550">MRVPFLLCKGGMVMELLNDYYWLLQNIKSYKKMLSQLEADAKKYKQQGLLEKIEELQNLYETKIQESLEKQRKIEEAIERLQGVEKQIILLRYKENKTWEEISYEVNYSYSQVHRIHRKALEKLKEAY</sequence>
<feature type="domain" description="RNA polymerase sigma-70 region 4" evidence="2">
    <location>
        <begin position="77"/>
        <end position="126"/>
    </location>
</feature>